<feature type="transmembrane region" description="Helical" evidence="2">
    <location>
        <begin position="16"/>
        <end position="38"/>
    </location>
</feature>
<keyword evidence="2" id="KW-0812">Transmembrane</keyword>
<accession>A0ABV9D9A4</accession>
<gene>
    <name evidence="3" type="ORF">ACFO3F_08810</name>
</gene>
<feature type="region of interest" description="Disordered" evidence="1">
    <location>
        <begin position="170"/>
        <end position="241"/>
    </location>
</feature>
<dbReference type="InterPro" id="IPR019051">
    <property type="entry name" value="Trp_biosyn_TM_oprn/chp"/>
</dbReference>
<dbReference type="RefSeq" id="WP_122823801.1">
    <property type="nucleotide sequence ID" value="NZ_CP033325.1"/>
</dbReference>
<dbReference type="EMBL" id="JBHSGF010000005">
    <property type="protein sequence ID" value="MFC4555347.1"/>
    <property type="molecule type" value="Genomic_DNA"/>
</dbReference>
<feature type="compositionally biased region" description="Gly residues" evidence="1">
    <location>
        <begin position="186"/>
        <end position="198"/>
    </location>
</feature>
<dbReference type="Pfam" id="PF09534">
    <property type="entry name" value="Trp_oprn_chp"/>
    <property type="match status" value="1"/>
</dbReference>
<evidence type="ECO:0000313" key="4">
    <source>
        <dbReference type="Proteomes" id="UP001595955"/>
    </source>
</evidence>
<feature type="transmembrane region" description="Helical" evidence="2">
    <location>
        <begin position="135"/>
        <end position="157"/>
    </location>
</feature>
<protein>
    <submittedName>
        <fullName evidence="3">Trp biosynthesis-associated membrane protein</fullName>
    </submittedName>
</protein>
<keyword evidence="2" id="KW-1133">Transmembrane helix</keyword>
<feature type="transmembrane region" description="Helical" evidence="2">
    <location>
        <begin position="58"/>
        <end position="79"/>
    </location>
</feature>
<sequence>MSVPTRRGAGLPVRRGTAVLAVVVGSALVLLLAAMTWVRADVRTVLASSELALSGTDAVPAVVGASLAAAAAALAVAIGGRWAATVGGVAIAGVGALAAGATVAFLTDPEAPALDAAAEMTGVAALDGAATLTPWPYATVAVGVLLALTGVVVVLAAPGWARVGRRFERDASPAPAPGRAVAAGGPAAGGPTAGGPTAGGAPTDGAVAGGGTRPEVTERVQAMDDWDALGRGEDPSTPEAR</sequence>
<evidence type="ECO:0000256" key="1">
    <source>
        <dbReference type="SAM" id="MobiDB-lite"/>
    </source>
</evidence>
<evidence type="ECO:0000256" key="2">
    <source>
        <dbReference type="SAM" id="Phobius"/>
    </source>
</evidence>
<keyword evidence="2" id="KW-0472">Membrane</keyword>
<name>A0ABV9D9A4_9MICO</name>
<comment type="caution">
    <text evidence="3">The sequence shown here is derived from an EMBL/GenBank/DDBJ whole genome shotgun (WGS) entry which is preliminary data.</text>
</comment>
<keyword evidence="4" id="KW-1185">Reference proteome</keyword>
<feature type="compositionally biased region" description="Basic and acidic residues" evidence="1">
    <location>
        <begin position="215"/>
        <end position="241"/>
    </location>
</feature>
<proteinExistence type="predicted"/>
<dbReference type="Proteomes" id="UP001595955">
    <property type="component" value="Unassembled WGS sequence"/>
</dbReference>
<organism evidence="3 4">
    <name type="scientific">Georgenia faecalis</name>
    <dbReference type="NCBI Taxonomy" id="2483799"/>
    <lineage>
        <taxon>Bacteria</taxon>
        <taxon>Bacillati</taxon>
        <taxon>Actinomycetota</taxon>
        <taxon>Actinomycetes</taxon>
        <taxon>Micrococcales</taxon>
        <taxon>Bogoriellaceae</taxon>
        <taxon>Georgenia</taxon>
    </lineage>
</organism>
<reference evidence="4" key="1">
    <citation type="journal article" date="2019" name="Int. J. Syst. Evol. Microbiol.">
        <title>The Global Catalogue of Microorganisms (GCM) 10K type strain sequencing project: providing services to taxonomists for standard genome sequencing and annotation.</title>
        <authorList>
            <consortium name="The Broad Institute Genomics Platform"/>
            <consortium name="The Broad Institute Genome Sequencing Center for Infectious Disease"/>
            <person name="Wu L."/>
            <person name="Ma J."/>
        </authorList>
    </citation>
    <scope>NUCLEOTIDE SEQUENCE [LARGE SCALE GENOMIC DNA]</scope>
    <source>
        <strain evidence="4">JCM 3369</strain>
    </source>
</reference>
<evidence type="ECO:0000313" key="3">
    <source>
        <dbReference type="EMBL" id="MFC4555347.1"/>
    </source>
</evidence>
<feature type="transmembrane region" description="Helical" evidence="2">
    <location>
        <begin position="86"/>
        <end position="106"/>
    </location>
</feature>